<dbReference type="EMBL" id="OOIP01000005">
    <property type="protein sequence ID" value="SPO36693.1"/>
    <property type="molecule type" value="Genomic_DNA"/>
</dbReference>
<evidence type="ECO:0000259" key="2">
    <source>
        <dbReference type="Pfam" id="PF05486"/>
    </source>
</evidence>
<dbReference type="Pfam" id="PF05486">
    <property type="entry name" value="SRP9-21"/>
    <property type="match status" value="1"/>
</dbReference>
<feature type="compositionally biased region" description="Low complexity" evidence="1">
    <location>
        <begin position="89"/>
        <end position="128"/>
    </location>
</feature>
<feature type="compositionally biased region" description="Basic residues" evidence="1">
    <location>
        <begin position="138"/>
        <end position="147"/>
    </location>
</feature>
<keyword evidence="4" id="KW-1185">Reference proteome</keyword>
<dbReference type="InterPro" id="IPR039914">
    <property type="entry name" value="SRP9-like"/>
</dbReference>
<dbReference type="InterPro" id="IPR039432">
    <property type="entry name" value="SRP9_dom"/>
</dbReference>
<dbReference type="SUPFAM" id="SSF54762">
    <property type="entry name" value="Signal recognition particle alu RNA binding heterodimer, SRP9/14"/>
    <property type="match status" value="1"/>
</dbReference>
<name>A0A5C3EWR2_9BASI</name>
<dbReference type="GO" id="GO:0008312">
    <property type="term" value="F:7S RNA binding"/>
    <property type="evidence" value="ECO:0007669"/>
    <property type="project" value="InterPro"/>
</dbReference>
<dbReference type="OrthoDB" id="360923at2759"/>
<reference evidence="3 4" key="1">
    <citation type="submission" date="2018-03" db="EMBL/GenBank/DDBJ databases">
        <authorList>
            <person name="Guldener U."/>
        </authorList>
    </citation>
    <scope>NUCLEOTIDE SEQUENCE [LARGE SCALE GENOMIC DNA]</scope>
    <source>
        <strain evidence="3 4">DAOM196992</strain>
    </source>
</reference>
<dbReference type="Proteomes" id="UP000323386">
    <property type="component" value="Unassembled WGS sequence"/>
</dbReference>
<dbReference type="GO" id="GO:0006614">
    <property type="term" value="P:SRP-dependent cotranslational protein targeting to membrane"/>
    <property type="evidence" value="ECO:0007669"/>
    <property type="project" value="InterPro"/>
</dbReference>
<feature type="domain" description="SRP9" evidence="2">
    <location>
        <begin position="4"/>
        <end position="72"/>
    </location>
</feature>
<feature type="region of interest" description="Disordered" evidence="1">
    <location>
        <begin position="78"/>
        <end position="147"/>
    </location>
</feature>
<proteinExistence type="predicted"/>
<dbReference type="PANTHER" id="PTHR12834:SF12">
    <property type="entry name" value="SIGNAL RECOGNITION PARTICLE 9 KDA PROTEIN"/>
    <property type="match status" value="1"/>
</dbReference>
<accession>A0A5C3EWR2</accession>
<dbReference type="PANTHER" id="PTHR12834">
    <property type="entry name" value="SIGNAL RECOGNITION PARTICLE 9 KDA PROTEIN"/>
    <property type="match status" value="1"/>
</dbReference>
<dbReference type="Gene3D" id="3.30.720.10">
    <property type="entry name" value="Signal recognition particle alu RNA binding heterodimer, srp9/1"/>
    <property type="match status" value="1"/>
</dbReference>
<sequence length="147" mass="15465">MVYVSDWNDFQQRCIHLYQKSPERTRYLIKARPSTHQLVLKVTDDQTTLKFRTRSSVILGRFEVFNRAMMAAMAGHEKPASLLNPPTPAVGAATTTQHDAAAASGAASQATSTTAPAATAAGATASAGTGAGGTSSASKKKKKKGKK</sequence>
<dbReference type="GO" id="GO:0005786">
    <property type="term" value="C:signal recognition particle, endoplasmic reticulum targeting"/>
    <property type="evidence" value="ECO:0007669"/>
    <property type="project" value="TreeGrafter"/>
</dbReference>
<dbReference type="InterPro" id="IPR009018">
    <property type="entry name" value="Signal_recog_particle_SRP9/14"/>
</dbReference>
<gene>
    <name evidence="3" type="ORF">PSFLO_02164</name>
</gene>
<dbReference type="AlphaFoldDB" id="A0A5C3EWR2"/>
<organism evidence="3 4">
    <name type="scientific">Pseudozyma flocculosa</name>
    <dbReference type="NCBI Taxonomy" id="84751"/>
    <lineage>
        <taxon>Eukaryota</taxon>
        <taxon>Fungi</taxon>
        <taxon>Dikarya</taxon>
        <taxon>Basidiomycota</taxon>
        <taxon>Ustilaginomycotina</taxon>
        <taxon>Ustilaginomycetes</taxon>
        <taxon>Ustilaginales</taxon>
        <taxon>Ustilaginaceae</taxon>
        <taxon>Pseudozyma</taxon>
    </lineage>
</organism>
<evidence type="ECO:0000313" key="4">
    <source>
        <dbReference type="Proteomes" id="UP000323386"/>
    </source>
</evidence>
<protein>
    <submittedName>
        <fullName evidence="3">Related to signal recognition particle 9 protein (SRP9)</fullName>
    </submittedName>
</protein>
<evidence type="ECO:0000256" key="1">
    <source>
        <dbReference type="SAM" id="MobiDB-lite"/>
    </source>
</evidence>
<evidence type="ECO:0000313" key="3">
    <source>
        <dbReference type="EMBL" id="SPO36693.1"/>
    </source>
</evidence>